<protein>
    <recommendedName>
        <fullName evidence="2">DUF6602 domain-containing protein</fullName>
    </recommendedName>
</protein>
<dbReference type="InterPro" id="IPR046537">
    <property type="entry name" value="DUF6602"/>
</dbReference>
<name>A0ABR8LIY9_9ALTE</name>
<keyword evidence="4" id="KW-1185">Reference proteome</keyword>
<feature type="domain" description="DUF6602" evidence="2">
    <location>
        <begin position="28"/>
        <end position="126"/>
    </location>
</feature>
<feature type="region of interest" description="Disordered" evidence="1">
    <location>
        <begin position="317"/>
        <end position="342"/>
    </location>
</feature>
<dbReference type="CDD" id="cd21173">
    <property type="entry name" value="NucC-like"/>
    <property type="match status" value="1"/>
</dbReference>
<evidence type="ECO:0000259" key="2">
    <source>
        <dbReference type="Pfam" id="PF20247"/>
    </source>
</evidence>
<sequence length="472" mass="54262">MSKNAIDDWIKTISKMIEVSFEVGASVSDHSTILGDARESFIRDILEQFLPSSISIGSGQIIDQHGRRSKQVDIIIYRREFPILKTFGAADVYLIEGVIATIEVKSKLDKDNLIKALENSKSVKELEPTFVDDSVIHTYESYFFKTRKSELNASEYFSFKQMVAPETYIFAYFGQELNTTKEHLQNWYASKEGANSNSYYLPEAISTNKIAVVKDLDGVSIPKENCNAVAIKEDIHSIRFIINQLLEQVMRRIGSPQYASTMLQYNISGYSLKADGIDSGWVGFLHNRLKLRDLTLSPPAFLHHVIQRDLLSSKGTDLSTQLSNRPEFEYNTEEQEDSESIGDENAEEIFTELILNAEPILYLTILMIYCTDIKGIEYRAMKSELLDASLICFYEDKITDAEYEFHREKVLYTIDKLNEKGFIEIADDCTPIRISKSYRELFKYFSDHMRSREETQFENLLSFLWNEKDGIN</sequence>
<dbReference type="EMBL" id="JABBXD010000003">
    <property type="protein sequence ID" value="MBD3585712.1"/>
    <property type="molecule type" value="Genomic_DNA"/>
</dbReference>
<gene>
    <name evidence="3" type="ORF">HHX48_08205</name>
</gene>
<evidence type="ECO:0000313" key="4">
    <source>
        <dbReference type="Proteomes" id="UP000624419"/>
    </source>
</evidence>
<proteinExistence type="predicted"/>
<evidence type="ECO:0000256" key="1">
    <source>
        <dbReference type="SAM" id="MobiDB-lite"/>
    </source>
</evidence>
<feature type="compositionally biased region" description="Acidic residues" evidence="1">
    <location>
        <begin position="330"/>
        <end position="342"/>
    </location>
</feature>
<dbReference type="RefSeq" id="WP_191024022.1">
    <property type="nucleotide sequence ID" value="NZ_JABBXD010000003.1"/>
</dbReference>
<reference evidence="3 4" key="1">
    <citation type="submission" date="2020-04" db="EMBL/GenBank/DDBJ databases">
        <title>Salinimonas sp. HHU 13199.</title>
        <authorList>
            <person name="Cui X."/>
            <person name="Zhang D."/>
        </authorList>
    </citation>
    <scope>NUCLEOTIDE SEQUENCE [LARGE SCALE GENOMIC DNA]</scope>
    <source>
        <strain evidence="3 4">HHU 13199</strain>
    </source>
</reference>
<organism evidence="3 4">
    <name type="scientific">Salinimonas profundi</name>
    <dbReference type="NCBI Taxonomy" id="2729140"/>
    <lineage>
        <taxon>Bacteria</taxon>
        <taxon>Pseudomonadati</taxon>
        <taxon>Pseudomonadota</taxon>
        <taxon>Gammaproteobacteria</taxon>
        <taxon>Alteromonadales</taxon>
        <taxon>Alteromonadaceae</taxon>
        <taxon>Alteromonas/Salinimonas group</taxon>
        <taxon>Salinimonas</taxon>
    </lineage>
</organism>
<evidence type="ECO:0000313" key="3">
    <source>
        <dbReference type="EMBL" id="MBD3585712.1"/>
    </source>
</evidence>
<comment type="caution">
    <text evidence="3">The sequence shown here is derived from an EMBL/GenBank/DDBJ whole genome shotgun (WGS) entry which is preliminary data.</text>
</comment>
<accession>A0ABR8LIY9</accession>
<dbReference type="Pfam" id="PF20247">
    <property type="entry name" value="DUF6602"/>
    <property type="match status" value="1"/>
</dbReference>
<dbReference type="Proteomes" id="UP000624419">
    <property type="component" value="Unassembled WGS sequence"/>
</dbReference>